<protein>
    <submittedName>
        <fullName evidence="1">Uncharacterized protein</fullName>
    </submittedName>
</protein>
<dbReference type="RefSeq" id="WP_138239123.1">
    <property type="nucleotide sequence ID" value="NZ_VBRY01000006.1"/>
</dbReference>
<evidence type="ECO:0000313" key="1">
    <source>
        <dbReference type="EMBL" id="TLS67206.1"/>
    </source>
</evidence>
<accession>A0A5R9GL20</accession>
<sequence length="110" mass="12929">MDQKNKSEEEIARYSASIISNELDPIEGCRLILELWYGLEEESNDDINYLIAIESDSEHFPCSNNRELYSPSYLETLDLEKEKLLASEYDNIKEVCISLMHKYRRGEFKL</sequence>
<dbReference type="AlphaFoldDB" id="A0A5R9GL20"/>
<proteinExistence type="predicted"/>
<organism evidence="1 2">
    <name type="scientific">Mariprofundus erugo</name>
    <dbReference type="NCBI Taxonomy" id="2528639"/>
    <lineage>
        <taxon>Bacteria</taxon>
        <taxon>Pseudomonadati</taxon>
        <taxon>Pseudomonadota</taxon>
        <taxon>Candidatius Mariprofundia</taxon>
        <taxon>Mariprofundales</taxon>
        <taxon>Mariprofundaceae</taxon>
        <taxon>Mariprofundus</taxon>
    </lineage>
</organism>
<dbReference type="EMBL" id="VBRY01000006">
    <property type="protein sequence ID" value="TLS67206.1"/>
    <property type="molecule type" value="Genomic_DNA"/>
</dbReference>
<comment type="caution">
    <text evidence="1">The sequence shown here is derived from an EMBL/GenBank/DDBJ whole genome shotgun (WGS) entry which is preliminary data.</text>
</comment>
<reference evidence="1 2" key="1">
    <citation type="journal article" date="2019" name="Appl. Environ. Microbiol.">
        <title>Environmental Evidence and Genomic Insight of Iron-oxidizing Bacteria Preference Towards More Corrosion Resistant Stainless Steel at Higher Salinities.</title>
        <authorList>
            <person name="Garrison C.E."/>
            <person name="Price K.A."/>
            <person name="Field E.K."/>
        </authorList>
    </citation>
    <scope>NUCLEOTIDE SEQUENCE [LARGE SCALE GENOMIC DNA]</scope>
    <source>
        <strain evidence="1 2">P3</strain>
    </source>
</reference>
<dbReference type="Proteomes" id="UP000306585">
    <property type="component" value="Unassembled WGS sequence"/>
</dbReference>
<gene>
    <name evidence="1" type="ORF">FEF65_07120</name>
</gene>
<evidence type="ECO:0000313" key="2">
    <source>
        <dbReference type="Proteomes" id="UP000306585"/>
    </source>
</evidence>
<keyword evidence="2" id="KW-1185">Reference proteome</keyword>
<name>A0A5R9GL20_9PROT</name>